<protein>
    <recommendedName>
        <fullName evidence="4">Protein kinase domain-containing protein</fullName>
    </recommendedName>
</protein>
<keyword evidence="1" id="KW-0732">Signal</keyword>
<feature type="chain" id="PRO_5021326236" description="Protein kinase domain-containing protein" evidence="1">
    <location>
        <begin position="20"/>
        <end position="211"/>
    </location>
</feature>
<proteinExistence type="predicted"/>
<accession>A0A4Y9YQW3</accession>
<evidence type="ECO:0000313" key="2">
    <source>
        <dbReference type="EMBL" id="TFY64824.1"/>
    </source>
</evidence>
<name>A0A4Y9YQW3_9APHY</name>
<dbReference type="EMBL" id="SEKV01000086">
    <property type="protein sequence ID" value="TFY64824.1"/>
    <property type="molecule type" value="Genomic_DNA"/>
</dbReference>
<evidence type="ECO:0000256" key="1">
    <source>
        <dbReference type="SAM" id="SignalP"/>
    </source>
</evidence>
<reference evidence="2 3" key="1">
    <citation type="submission" date="2019-01" db="EMBL/GenBank/DDBJ databases">
        <title>Genome sequencing of the rare red list fungi Fomitopsis rosea.</title>
        <authorList>
            <person name="Buettner E."/>
            <person name="Kellner H."/>
        </authorList>
    </citation>
    <scope>NUCLEOTIDE SEQUENCE [LARGE SCALE GENOMIC DNA]</scope>
    <source>
        <strain evidence="2 3">DSM 105464</strain>
    </source>
</reference>
<organism evidence="2 3">
    <name type="scientific">Rhodofomes roseus</name>
    <dbReference type="NCBI Taxonomy" id="34475"/>
    <lineage>
        <taxon>Eukaryota</taxon>
        <taxon>Fungi</taxon>
        <taxon>Dikarya</taxon>
        <taxon>Basidiomycota</taxon>
        <taxon>Agaricomycotina</taxon>
        <taxon>Agaricomycetes</taxon>
        <taxon>Polyporales</taxon>
        <taxon>Rhodofomes</taxon>
    </lineage>
</organism>
<evidence type="ECO:0000313" key="3">
    <source>
        <dbReference type="Proteomes" id="UP000298390"/>
    </source>
</evidence>
<dbReference type="AlphaFoldDB" id="A0A4Y9YQW3"/>
<sequence>MRLLTFPLVVSCLALLTGAAPVAWDTSSDLSVRDLWPRAPAPGYAVLELELDGQRFKVQKNGDQGIHGVVYRVVEGEYKGAFAKAMVEEDEIKATHAVGAMYMWGLDPHHQRWMLVKPAPGMRLDKTAAYRRVQHSPQHCWALVNHAIDLATASILSTYESSHYLHQDPVLGNVLFDDNVSRAHLIDWGCATTDSRQAVSMISCIAAETVH</sequence>
<comment type="caution">
    <text evidence="2">The sequence shown here is derived from an EMBL/GenBank/DDBJ whole genome shotgun (WGS) entry which is preliminary data.</text>
</comment>
<feature type="signal peptide" evidence="1">
    <location>
        <begin position="1"/>
        <end position="19"/>
    </location>
</feature>
<dbReference type="SUPFAM" id="SSF56112">
    <property type="entry name" value="Protein kinase-like (PK-like)"/>
    <property type="match status" value="1"/>
</dbReference>
<dbReference type="InterPro" id="IPR011009">
    <property type="entry name" value="Kinase-like_dom_sf"/>
</dbReference>
<evidence type="ECO:0008006" key="4">
    <source>
        <dbReference type="Google" id="ProtNLM"/>
    </source>
</evidence>
<gene>
    <name evidence="2" type="ORF">EVJ58_g2361</name>
</gene>
<dbReference type="Proteomes" id="UP000298390">
    <property type="component" value="Unassembled WGS sequence"/>
</dbReference>